<gene>
    <name evidence="1" type="ORF">LCGC14_0609920</name>
</gene>
<reference evidence="1" key="1">
    <citation type="journal article" date="2015" name="Nature">
        <title>Complex archaea that bridge the gap between prokaryotes and eukaryotes.</title>
        <authorList>
            <person name="Spang A."/>
            <person name="Saw J.H."/>
            <person name="Jorgensen S.L."/>
            <person name="Zaremba-Niedzwiedzka K."/>
            <person name="Martijn J."/>
            <person name="Lind A.E."/>
            <person name="van Eijk R."/>
            <person name="Schleper C."/>
            <person name="Guy L."/>
            <person name="Ettema T.J."/>
        </authorList>
    </citation>
    <scope>NUCLEOTIDE SEQUENCE</scope>
</reference>
<sequence>MDYNEAHDATVSRACAKREILKHGADWHEFLIEVGDKREYVGAEVLDWLGY</sequence>
<proteinExistence type="predicted"/>
<comment type="caution">
    <text evidence="1">The sequence shown here is derived from an EMBL/GenBank/DDBJ whole genome shotgun (WGS) entry which is preliminary data.</text>
</comment>
<dbReference type="EMBL" id="LAZR01001008">
    <property type="protein sequence ID" value="KKN52711.1"/>
    <property type="molecule type" value="Genomic_DNA"/>
</dbReference>
<evidence type="ECO:0000313" key="1">
    <source>
        <dbReference type="EMBL" id="KKN52711.1"/>
    </source>
</evidence>
<name>A0A0F9TUB0_9ZZZZ</name>
<organism evidence="1">
    <name type="scientific">marine sediment metagenome</name>
    <dbReference type="NCBI Taxonomy" id="412755"/>
    <lineage>
        <taxon>unclassified sequences</taxon>
        <taxon>metagenomes</taxon>
        <taxon>ecological metagenomes</taxon>
    </lineage>
</organism>
<dbReference type="AlphaFoldDB" id="A0A0F9TUB0"/>
<protein>
    <submittedName>
        <fullName evidence="1">Uncharacterized protein</fullName>
    </submittedName>
</protein>
<accession>A0A0F9TUB0</accession>